<accession>A0ABQ1GGD8</accession>
<dbReference type="Proteomes" id="UP000627464">
    <property type="component" value="Unassembled WGS sequence"/>
</dbReference>
<keyword evidence="2" id="KW-1185">Reference proteome</keyword>
<name>A0ABQ1GGD8_9GAMM</name>
<proteinExistence type="predicted"/>
<organism evidence="1 2">
    <name type="scientific">Hafnia psychrotolerans</name>
    <dbReference type="NCBI Taxonomy" id="1477018"/>
    <lineage>
        <taxon>Bacteria</taxon>
        <taxon>Pseudomonadati</taxon>
        <taxon>Pseudomonadota</taxon>
        <taxon>Gammaproteobacteria</taxon>
        <taxon>Enterobacterales</taxon>
        <taxon>Hafniaceae</taxon>
        <taxon>Hafnia</taxon>
    </lineage>
</organism>
<reference evidence="2" key="1">
    <citation type="journal article" date="2019" name="Int. J. Syst. Evol. Microbiol.">
        <title>The Global Catalogue of Microorganisms (GCM) 10K type strain sequencing project: providing services to taxonomists for standard genome sequencing and annotation.</title>
        <authorList>
            <consortium name="The Broad Institute Genomics Platform"/>
            <consortium name="The Broad Institute Genome Sequencing Center for Infectious Disease"/>
            <person name="Wu L."/>
            <person name="Ma J."/>
        </authorList>
    </citation>
    <scope>NUCLEOTIDE SEQUENCE [LARGE SCALE GENOMIC DNA]</scope>
    <source>
        <strain evidence="2">CGMCC 1.12806</strain>
    </source>
</reference>
<gene>
    <name evidence="1" type="ORF">GCM10011328_17890</name>
</gene>
<comment type="caution">
    <text evidence="1">The sequence shown here is derived from an EMBL/GenBank/DDBJ whole genome shotgun (WGS) entry which is preliminary data.</text>
</comment>
<protein>
    <submittedName>
        <fullName evidence="1">Uncharacterized protein</fullName>
    </submittedName>
</protein>
<sequence length="136" mass="15052">MVALNAHVLMTSNTVAKNAFNLIMNVLQEDDDEVDTRLCTAKSMPLFLHEMYTKKSLTGYLCERFMIDRSKIVHRHGDKNGAATVECANEVYAEVTDSPGLKTTPTCTQVSDHSGAMTMSYRFGVAHPQPPRITGD</sequence>
<evidence type="ECO:0000313" key="2">
    <source>
        <dbReference type="Proteomes" id="UP000627464"/>
    </source>
</evidence>
<evidence type="ECO:0000313" key="1">
    <source>
        <dbReference type="EMBL" id="GGA43307.1"/>
    </source>
</evidence>
<dbReference type="EMBL" id="BMFZ01000004">
    <property type="protein sequence ID" value="GGA43307.1"/>
    <property type="molecule type" value="Genomic_DNA"/>
</dbReference>